<dbReference type="SUPFAM" id="SSF53756">
    <property type="entry name" value="UDP-Glycosyltransferase/glycogen phosphorylase"/>
    <property type="match status" value="1"/>
</dbReference>
<feature type="domain" description="Spore protein YkvP/CgeB glycosyl transferase-like" evidence="1">
    <location>
        <begin position="183"/>
        <end position="332"/>
    </location>
</feature>
<reference evidence="2" key="1">
    <citation type="submission" date="2021-04" db="EMBL/GenBank/DDBJ databases">
        <title>Microbacterium tenobrionis sp. nov. and Microbacterium allomyrinae sp. nov., isolated from larvae of Tenobrio molitor and Allomyrina dichotoma, respectively.</title>
        <authorList>
            <person name="Lee S.D."/>
        </authorList>
    </citation>
    <scope>NUCLEOTIDE SEQUENCE</scope>
    <source>
        <strain evidence="2">BWT-G7</strain>
    </source>
</reference>
<dbReference type="Pfam" id="PF13524">
    <property type="entry name" value="Glyco_trans_1_2"/>
    <property type="match status" value="1"/>
</dbReference>
<proteinExistence type="predicted"/>
<accession>A0A9X1S204</accession>
<sequence>MRPPERTRRILLVTPVFHGYWRAIRDALQARGHTVVVHCYDASANLRQRVQNKVVHEIPGTAPARSAQREICDRALAALRDSRPDALLVVKADLLGERWWQAVADARVPTVLWLYDELARIDYSLETLREIDSIVSYSPRDVARLQAEGIDATYLPDGFDSLAGFVPRPTPAATFVGARYPVRERLMRKLADAGIPVKAFGREWSRHPWDIARTRQFTNPGIPTGPDLPRSDYYGVMAGSLAALNIHGDDHDGFTMRTFEAPGVGGLHLVDRADVDRYYDVGTETLVFTSPEELVDHVARARKEPRWANAIREAGKARTLAEHTLVHRMGTVVARWR</sequence>
<keyword evidence="3" id="KW-1185">Reference proteome</keyword>
<dbReference type="GO" id="GO:0016757">
    <property type="term" value="F:glycosyltransferase activity"/>
    <property type="evidence" value="ECO:0007669"/>
    <property type="project" value="UniProtKB-KW"/>
</dbReference>
<keyword evidence="2" id="KW-0328">Glycosyltransferase</keyword>
<comment type="caution">
    <text evidence="2">The sequence shown here is derived from an EMBL/GenBank/DDBJ whole genome shotgun (WGS) entry which is preliminary data.</text>
</comment>
<evidence type="ECO:0000313" key="3">
    <source>
        <dbReference type="Proteomes" id="UP001139354"/>
    </source>
</evidence>
<organism evidence="2 3">
    <name type="scientific">Microbacterium allomyrinae</name>
    <dbReference type="NCBI Taxonomy" id="2830666"/>
    <lineage>
        <taxon>Bacteria</taxon>
        <taxon>Bacillati</taxon>
        <taxon>Actinomycetota</taxon>
        <taxon>Actinomycetes</taxon>
        <taxon>Micrococcales</taxon>
        <taxon>Microbacteriaceae</taxon>
        <taxon>Microbacterium</taxon>
    </lineage>
</organism>
<dbReference type="EC" id="2.4.-.-" evidence="2"/>
<gene>
    <name evidence="2" type="ORF">KEC57_00890</name>
</gene>
<dbReference type="InterPro" id="IPR055259">
    <property type="entry name" value="YkvP/CgeB_Glyco_trans-like"/>
</dbReference>
<dbReference type="Proteomes" id="UP001139354">
    <property type="component" value="Unassembled WGS sequence"/>
</dbReference>
<dbReference type="RefSeq" id="WP_229382636.1">
    <property type="nucleotide sequence ID" value="NZ_JAGTTN010000001.1"/>
</dbReference>
<protein>
    <submittedName>
        <fullName evidence="2">Glycosyltransferase</fullName>
        <ecNumber evidence="2">2.4.-.-</ecNumber>
    </submittedName>
</protein>
<name>A0A9X1S204_9MICO</name>
<dbReference type="EMBL" id="JAGTTN010000001">
    <property type="protein sequence ID" value="MCC2030735.1"/>
    <property type="molecule type" value="Genomic_DNA"/>
</dbReference>
<keyword evidence="2" id="KW-0808">Transferase</keyword>
<evidence type="ECO:0000313" key="2">
    <source>
        <dbReference type="EMBL" id="MCC2030735.1"/>
    </source>
</evidence>
<dbReference type="AlphaFoldDB" id="A0A9X1S204"/>
<evidence type="ECO:0000259" key="1">
    <source>
        <dbReference type="Pfam" id="PF13524"/>
    </source>
</evidence>